<comment type="caution">
    <text evidence="2">The sequence shown here is derived from an EMBL/GenBank/DDBJ whole genome shotgun (WGS) entry which is preliminary data.</text>
</comment>
<accession>A0ABD5PAK3</accession>
<dbReference type="RefSeq" id="WP_267621975.1">
    <property type="nucleotide sequence ID" value="NZ_JAODIW010000006.1"/>
</dbReference>
<dbReference type="InterPro" id="IPR001173">
    <property type="entry name" value="Glyco_trans_2-like"/>
</dbReference>
<dbReference type="Gene3D" id="3.90.550.10">
    <property type="entry name" value="Spore Coat Polysaccharide Biosynthesis Protein SpsA, Chain A"/>
    <property type="match status" value="1"/>
</dbReference>
<dbReference type="InterPro" id="IPR029044">
    <property type="entry name" value="Nucleotide-diphossugar_trans"/>
</dbReference>
<evidence type="ECO:0000313" key="2">
    <source>
        <dbReference type="EMBL" id="MFC4357717.1"/>
    </source>
</evidence>
<dbReference type="Pfam" id="PF00535">
    <property type="entry name" value="Glycos_transf_2"/>
    <property type="match status" value="1"/>
</dbReference>
<dbReference type="Proteomes" id="UP001595921">
    <property type="component" value="Unassembled WGS sequence"/>
</dbReference>
<dbReference type="SUPFAM" id="SSF53448">
    <property type="entry name" value="Nucleotide-diphospho-sugar transferases"/>
    <property type="match status" value="1"/>
</dbReference>
<sequence length="294" mass="33017">MVKISVVIPTHNREDVVGHAIDSALNQTMTDIEVVVVDDASTDDTRAVVEAYDDDRLTYVRHDVNRGGSAARNSGIERSTGEYVAFLDSDDEWRADKLSRQIGRLETRSEEWRAAYCGFRSERQSAVVSLVDNLLERETGIEGDTELLYAILLLRFSHGGSSTLVVERSLVDELEGFDPTFSRHQDWEFLVRLLQRSRLAYVDAPLVTKHDTGVPDFETCLEARKRYLRKFSDIVVDLSLAGYPVIERHRFSLAKVAFANGRHREGIALLRGSAAPHVRDYFGLGLAVYNGLNG</sequence>
<dbReference type="EMBL" id="JBHSDS010000003">
    <property type="protein sequence ID" value="MFC4357717.1"/>
    <property type="molecule type" value="Genomic_DNA"/>
</dbReference>
<evidence type="ECO:0000313" key="3">
    <source>
        <dbReference type="Proteomes" id="UP001595921"/>
    </source>
</evidence>
<proteinExistence type="predicted"/>
<dbReference type="InterPro" id="IPR050834">
    <property type="entry name" value="Glycosyltransf_2"/>
</dbReference>
<dbReference type="AlphaFoldDB" id="A0ABD5PAK3"/>
<organism evidence="2 3">
    <name type="scientific">Halobium salinum</name>
    <dbReference type="NCBI Taxonomy" id="1364940"/>
    <lineage>
        <taxon>Archaea</taxon>
        <taxon>Methanobacteriati</taxon>
        <taxon>Methanobacteriota</taxon>
        <taxon>Stenosarchaea group</taxon>
        <taxon>Halobacteria</taxon>
        <taxon>Halobacteriales</taxon>
        <taxon>Haloferacaceae</taxon>
        <taxon>Halobium</taxon>
    </lineage>
</organism>
<gene>
    <name evidence="2" type="ORF">ACFO0N_07110</name>
</gene>
<dbReference type="PANTHER" id="PTHR43685:SF2">
    <property type="entry name" value="GLYCOSYLTRANSFERASE 2-LIKE DOMAIN-CONTAINING PROTEIN"/>
    <property type="match status" value="1"/>
</dbReference>
<reference evidence="2 3" key="1">
    <citation type="journal article" date="2019" name="Int. J. Syst. Evol. Microbiol.">
        <title>The Global Catalogue of Microorganisms (GCM) 10K type strain sequencing project: providing services to taxonomists for standard genome sequencing and annotation.</title>
        <authorList>
            <consortium name="The Broad Institute Genomics Platform"/>
            <consortium name="The Broad Institute Genome Sequencing Center for Infectious Disease"/>
            <person name="Wu L."/>
            <person name="Ma J."/>
        </authorList>
    </citation>
    <scope>NUCLEOTIDE SEQUENCE [LARGE SCALE GENOMIC DNA]</scope>
    <source>
        <strain evidence="2 3">CGMCC 1.12553</strain>
    </source>
</reference>
<dbReference type="CDD" id="cd00761">
    <property type="entry name" value="Glyco_tranf_GTA_type"/>
    <property type="match status" value="1"/>
</dbReference>
<keyword evidence="3" id="KW-1185">Reference proteome</keyword>
<dbReference type="PANTHER" id="PTHR43685">
    <property type="entry name" value="GLYCOSYLTRANSFERASE"/>
    <property type="match status" value="1"/>
</dbReference>
<feature type="domain" description="Glycosyltransferase 2-like" evidence="1">
    <location>
        <begin position="5"/>
        <end position="107"/>
    </location>
</feature>
<name>A0ABD5PAK3_9EURY</name>
<evidence type="ECO:0000259" key="1">
    <source>
        <dbReference type="Pfam" id="PF00535"/>
    </source>
</evidence>
<protein>
    <submittedName>
        <fullName evidence="2">Glycosyltransferase family 2 protein</fullName>
    </submittedName>
</protein>